<dbReference type="PANTHER" id="PTHR34821:SF2">
    <property type="entry name" value="INNER MEMBRANE PROTEIN YDCZ"/>
    <property type="match status" value="1"/>
</dbReference>
<evidence type="ECO:0000256" key="1">
    <source>
        <dbReference type="SAM" id="Phobius"/>
    </source>
</evidence>
<comment type="caution">
    <text evidence="2">The sequence shown here is derived from an EMBL/GenBank/DDBJ whole genome shotgun (WGS) entry which is preliminary data.</text>
</comment>
<dbReference type="InterPro" id="IPR006750">
    <property type="entry name" value="YdcZ"/>
</dbReference>
<dbReference type="PANTHER" id="PTHR34821">
    <property type="entry name" value="INNER MEMBRANE PROTEIN YDCZ"/>
    <property type="match status" value="1"/>
</dbReference>
<keyword evidence="3" id="KW-1185">Reference proteome</keyword>
<gene>
    <name evidence="2" type="ORF">ACFS5P_15775</name>
</gene>
<organism evidence="2 3">
    <name type="scientific">Jeotgalibacillus terrae</name>
    <dbReference type="NCBI Taxonomy" id="587735"/>
    <lineage>
        <taxon>Bacteria</taxon>
        <taxon>Bacillati</taxon>
        <taxon>Bacillota</taxon>
        <taxon>Bacilli</taxon>
        <taxon>Bacillales</taxon>
        <taxon>Caryophanaceae</taxon>
        <taxon>Jeotgalibacillus</taxon>
    </lineage>
</organism>
<dbReference type="RefSeq" id="WP_338032865.1">
    <property type="nucleotide sequence ID" value="NZ_JAFBDK010000003.1"/>
</dbReference>
<keyword evidence="1" id="KW-1133">Transmembrane helix</keyword>
<protein>
    <submittedName>
        <fullName evidence="2">DMT family transporter</fullName>
    </submittedName>
</protein>
<dbReference type="EMBL" id="JBHUPG010000031">
    <property type="protein sequence ID" value="MFD2913345.1"/>
    <property type="molecule type" value="Genomic_DNA"/>
</dbReference>
<sequence length="142" mass="15142">MKNLPIYMLALIAGISLSIEAALGGALGENIGKLESTYYIFVVGALSLFLGVLFFGKGDLTQVFKVPKWTLTGGALGVIYLSLLIISVTFVGVGLSITVVIIGQLFTSIVVDHFGWLGTKRISIDRNRVIAIGLLLLALVFI</sequence>
<evidence type="ECO:0000313" key="3">
    <source>
        <dbReference type="Proteomes" id="UP001597561"/>
    </source>
</evidence>
<name>A0ABW5ZLN7_9BACL</name>
<feature type="transmembrane region" description="Helical" evidence="1">
    <location>
        <begin position="38"/>
        <end position="56"/>
    </location>
</feature>
<proteinExistence type="predicted"/>
<accession>A0ABW5ZLN7</accession>
<reference evidence="3" key="1">
    <citation type="journal article" date="2019" name="Int. J. Syst. Evol. Microbiol.">
        <title>The Global Catalogue of Microorganisms (GCM) 10K type strain sequencing project: providing services to taxonomists for standard genome sequencing and annotation.</title>
        <authorList>
            <consortium name="The Broad Institute Genomics Platform"/>
            <consortium name="The Broad Institute Genome Sequencing Center for Infectious Disease"/>
            <person name="Wu L."/>
            <person name="Ma J."/>
        </authorList>
    </citation>
    <scope>NUCLEOTIDE SEQUENCE [LARGE SCALE GENOMIC DNA]</scope>
    <source>
        <strain evidence="3">KCTC 13528</strain>
    </source>
</reference>
<dbReference type="Proteomes" id="UP001597561">
    <property type="component" value="Unassembled WGS sequence"/>
</dbReference>
<feature type="transmembrane region" description="Helical" evidence="1">
    <location>
        <begin position="77"/>
        <end position="106"/>
    </location>
</feature>
<dbReference type="Pfam" id="PF04657">
    <property type="entry name" value="DMT_YdcZ"/>
    <property type="match status" value="1"/>
</dbReference>
<keyword evidence="1" id="KW-0812">Transmembrane</keyword>
<evidence type="ECO:0000313" key="2">
    <source>
        <dbReference type="EMBL" id="MFD2913345.1"/>
    </source>
</evidence>
<keyword evidence="1" id="KW-0472">Membrane</keyword>